<keyword evidence="3" id="KW-1185">Reference proteome</keyword>
<dbReference type="AlphaFoldDB" id="A0A453GUC3"/>
<dbReference type="SUPFAM" id="SSF81383">
    <property type="entry name" value="F-box domain"/>
    <property type="match status" value="1"/>
</dbReference>
<dbReference type="Gramene" id="AET3Gv21209500.15">
    <property type="protein sequence ID" value="AET3Gv21209500.15"/>
    <property type="gene ID" value="AET3Gv21209500"/>
</dbReference>
<dbReference type="InterPro" id="IPR036047">
    <property type="entry name" value="F-box-like_dom_sf"/>
</dbReference>
<dbReference type="InterPro" id="IPR001810">
    <property type="entry name" value="F-box_dom"/>
</dbReference>
<sequence length="135" mass="15249">MSTCKKTRAEATSVVSSDRLSSLLPKINGNVLSRLDVREAVRTSTLSSTWRDAWTDMPKISLRDRNFTRTRFVTLVDMVLALHKGTIEEFDISGKKSYHDELARWMLVLSRRSPSFCNWKTASSACPGHSKVSRA</sequence>
<protein>
    <recommendedName>
        <fullName evidence="1">F-box domain-containing protein</fullName>
    </recommendedName>
</protein>
<dbReference type="PANTHER" id="PTHR31639:SF266">
    <property type="entry name" value="OS02G0537200 PROTEIN"/>
    <property type="match status" value="1"/>
</dbReference>
<reference evidence="3" key="2">
    <citation type="journal article" date="2017" name="Nat. Plants">
        <title>The Aegilops tauschii genome reveals multiple impacts of transposons.</title>
        <authorList>
            <person name="Zhao G."/>
            <person name="Zou C."/>
            <person name="Li K."/>
            <person name="Wang K."/>
            <person name="Li T."/>
            <person name="Gao L."/>
            <person name="Zhang X."/>
            <person name="Wang H."/>
            <person name="Yang Z."/>
            <person name="Liu X."/>
            <person name="Jiang W."/>
            <person name="Mao L."/>
            <person name="Kong X."/>
            <person name="Jiao Y."/>
            <person name="Jia J."/>
        </authorList>
    </citation>
    <scope>NUCLEOTIDE SEQUENCE [LARGE SCALE GENOMIC DNA]</scope>
    <source>
        <strain evidence="3">cv. AL8/78</strain>
    </source>
</reference>
<name>A0A453GUC3_AEGTS</name>
<feature type="domain" description="F-box" evidence="1">
    <location>
        <begin position="25"/>
        <end position="59"/>
    </location>
</feature>
<reference evidence="2" key="5">
    <citation type="journal article" date="2021" name="G3 (Bethesda)">
        <title>Aegilops tauschii genome assembly Aet v5.0 features greater sequence contiguity and improved annotation.</title>
        <authorList>
            <person name="Wang L."/>
            <person name="Zhu T."/>
            <person name="Rodriguez J.C."/>
            <person name="Deal K.R."/>
            <person name="Dubcovsky J."/>
            <person name="McGuire P.E."/>
            <person name="Lux T."/>
            <person name="Spannagl M."/>
            <person name="Mayer K.F.X."/>
            <person name="Baldrich P."/>
            <person name="Meyers B.C."/>
            <person name="Huo N."/>
            <person name="Gu Y.Q."/>
            <person name="Zhou H."/>
            <person name="Devos K.M."/>
            <person name="Bennetzen J.L."/>
            <person name="Unver T."/>
            <person name="Budak H."/>
            <person name="Gulick P.J."/>
            <person name="Galiba G."/>
            <person name="Kalapos B."/>
            <person name="Nelson D.R."/>
            <person name="Li P."/>
            <person name="You F.M."/>
            <person name="Luo M.C."/>
            <person name="Dvorak J."/>
        </authorList>
    </citation>
    <scope>NUCLEOTIDE SEQUENCE [LARGE SCALE GENOMIC DNA]</scope>
    <source>
        <strain evidence="2">cv. AL8/78</strain>
    </source>
</reference>
<reference evidence="2" key="3">
    <citation type="journal article" date="2017" name="Nature">
        <title>Genome sequence of the progenitor of the wheat D genome Aegilops tauschii.</title>
        <authorList>
            <person name="Luo M.C."/>
            <person name="Gu Y.Q."/>
            <person name="Puiu D."/>
            <person name="Wang H."/>
            <person name="Twardziok S.O."/>
            <person name="Deal K.R."/>
            <person name="Huo N."/>
            <person name="Zhu T."/>
            <person name="Wang L."/>
            <person name="Wang Y."/>
            <person name="McGuire P.E."/>
            <person name="Liu S."/>
            <person name="Long H."/>
            <person name="Ramasamy R.K."/>
            <person name="Rodriguez J.C."/>
            <person name="Van S.L."/>
            <person name="Yuan L."/>
            <person name="Wang Z."/>
            <person name="Xia Z."/>
            <person name="Xiao L."/>
            <person name="Anderson O.D."/>
            <person name="Ouyang S."/>
            <person name="Liang Y."/>
            <person name="Zimin A.V."/>
            <person name="Pertea G."/>
            <person name="Qi P."/>
            <person name="Bennetzen J.L."/>
            <person name="Dai X."/>
            <person name="Dawson M.W."/>
            <person name="Muller H.G."/>
            <person name="Kugler K."/>
            <person name="Rivarola-Duarte L."/>
            <person name="Spannagl M."/>
            <person name="Mayer K.F.X."/>
            <person name="Lu F.H."/>
            <person name="Bevan M.W."/>
            <person name="Leroy P."/>
            <person name="Li P."/>
            <person name="You F.M."/>
            <person name="Sun Q."/>
            <person name="Liu Z."/>
            <person name="Lyons E."/>
            <person name="Wicker T."/>
            <person name="Salzberg S.L."/>
            <person name="Devos K.M."/>
            <person name="Dvorak J."/>
        </authorList>
    </citation>
    <scope>NUCLEOTIDE SEQUENCE [LARGE SCALE GENOMIC DNA]</scope>
    <source>
        <strain evidence="2">cv. AL8/78</strain>
    </source>
</reference>
<proteinExistence type="predicted"/>
<evidence type="ECO:0000313" key="2">
    <source>
        <dbReference type="EnsemblPlants" id="AET3Gv21209500.15"/>
    </source>
</evidence>
<evidence type="ECO:0000313" key="3">
    <source>
        <dbReference type="Proteomes" id="UP000015105"/>
    </source>
</evidence>
<dbReference type="EnsemblPlants" id="AET3Gv21209500.15">
    <property type="protein sequence ID" value="AET3Gv21209500.15"/>
    <property type="gene ID" value="AET3Gv21209500"/>
</dbReference>
<reference evidence="3" key="1">
    <citation type="journal article" date="2014" name="Science">
        <title>Ancient hybridizations among the ancestral genomes of bread wheat.</title>
        <authorList>
            <consortium name="International Wheat Genome Sequencing Consortium,"/>
            <person name="Marcussen T."/>
            <person name="Sandve S.R."/>
            <person name="Heier L."/>
            <person name="Spannagl M."/>
            <person name="Pfeifer M."/>
            <person name="Jakobsen K.S."/>
            <person name="Wulff B.B."/>
            <person name="Steuernagel B."/>
            <person name="Mayer K.F."/>
            <person name="Olsen O.A."/>
        </authorList>
    </citation>
    <scope>NUCLEOTIDE SEQUENCE [LARGE SCALE GENOMIC DNA]</scope>
    <source>
        <strain evidence="3">cv. AL8/78</strain>
    </source>
</reference>
<dbReference type="PANTHER" id="PTHR31639">
    <property type="entry name" value="F-BOX PROTEIN-LIKE"/>
    <property type="match status" value="1"/>
</dbReference>
<dbReference type="Pfam" id="PF00646">
    <property type="entry name" value="F-box"/>
    <property type="match status" value="1"/>
</dbReference>
<reference evidence="2" key="4">
    <citation type="submission" date="2019-03" db="UniProtKB">
        <authorList>
            <consortium name="EnsemblPlants"/>
        </authorList>
    </citation>
    <scope>IDENTIFICATION</scope>
</reference>
<dbReference type="Proteomes" id="UP000015105">
    <property type="component" value="Chromosome 3D"/>
</dbReference>
<organism evidence="2 3">
    <name type="scientific">Aegilops tauschii subsp. strangulata</name>
    <name type="common">Goatgrass</name>
    <dbReference type="NCBI Taxonomy" id="200361"/>
    <lineage>
        <taxon>Eukaryota</taxon>
        <taxon>Viridiplantae</taxon>
        <taxon>Streptophyta</taxon>
        <taxon>Embryophyta</taxon>
        <taxon>Tracheophyta</taxon>
        <taxon>Spermatophyta</taxon>
        <taxon>Magnoliopsida</taxon>
        <taxon>Liliopsida</taxon>
        <taxon>Poales</taxon>
        <taxon>Poaceae</taxon>
        <taxon>BOP clade</taxon>
        <taxon>Pooideae</taxon>
        <taxon>Triticodae</taxon>
        <taxon>Triticeae</taxon>
        <taxon>Triticinae</taxon>
        <taxon>Aegilops</taxon>
    </lineage>
</organism>
<evidence type="ECO:0000259" key="1">
    <source>
        <dbReference type="Pfam" id="PF00646"/>
    </source>
</evidence>
<accession>A0A453GUC3</accession>